<accession>A0A8J3AER2</accession>
<proteinExistence type="predicted"/>
<comment type="caution">
    <text evidence="1">The sequence shown here is derived from an EMBL/GenBank/DDBJ whole genome shotgun (WGS) entry which is preliminary data.</text>
</comment>
<name>A0A8J3AER2_9BACI</name>
<keyword evidence="2" id="KW-1185">Reference proteome</keyword>
<dbReference type="AlphaFoldDB" id="A0A8J3AER2"/>
<evidence type="ECO:0000313" key="1">
    <source>
        <dbReference type="EMBL" id="GGI10862.1"/>
    </source>
</evidence>
<dbReference type="EMBL" id="BMHB01000001">
    <property type="protein sequence ID" value="GGI10862.1"/>
    <property type="molecule type" value="Genomic_DNA"/>
</dbReference>
<evidence type="ECO:0000313" key="2">
    <source>
        <dbReference type="Proteomes" id="UP000626244"/>
    </source>
</evidence>
<organism evidence="1 2">
    <name type="scientific">Gottfriedia solisilvae</name>
    <dbReference type="NCBI Taxonomy" id="1516104"/>
    <lineage>
        <taxon>Bacteria</taxon>
        <taxon>Bacillati</taxon>
        <taxon>Bacillota</taxon>
        <taxon>Bacilli</taxon>
        <taxon>Bacillales</taxon>
        <taxon>Bacillaceae</taxon>
        <taxon>Gottfriedia</taxon>
    </lineage>
</organism>
<protein>
    <submittedName>
        <fullName evidence="1">Uncharacterized protein</fullName>
    </submittedName>
</protein>
<reference evidence="2" key="1">
    <citation type="journal article" date="2019" name="Int. J. Syst. Evol. Microbiol.">
        <title>The Global Catalogue of Microorganisms (GCM) 10K type strain sequencing project: providing services to taxonomists for standard genome sequencing and annotation.</title>
        <authorList>
            <consortium name="The Broad Institute Genomics Platform"/>
            <consortium name="The Broad Institute Genome Sequencing Center for Infectious Disease"/>
            <person name="Wu L."/>
            <person name="Ma J."/>
        </authorList>
    </citation>
    <scope>NUCLEOTIDE SEQUENCE [LARGE SCALE GENOMIC DNA]</scope>
    <source>
        <strain evidence="2">CGMCC 1.14993</strain>
    </source>
</reference>
<dbReference type="Proteomes" id="UP000626244">
    <property type="component" value="Unassembled WGS sequence"/>
</dbReference>
<dbReference type="OrthoDB" id="2667318at2"/>
<gene>
    <name evidence="1" type="ORF">GCM10007380_04930</name>
</gene>
<dbReference type="RefSeq" id="WP_087998780.1">
    <property type="nucleotide sequence ID" value="NZ_BMHB01000001.1"/>
</dbReference>
<sequence>MNWYNGTYICGHPGKIKLDDQLVYNEFYVEKIFLKKCYDCRNAEFENYKQKKNDYSMEISNEMGLPALIGSEKQVAWATTLRVDFIKQLEDEEKELLLYKNIMSTGTYKNQPRMVSKIAFAEKLINELKVSIRSEKEAKTFIDMRDKLGNGIVNGILHKNNLFQWIWKNAVSEEVTEFALSLELCTREDLTS</sequence>